<dbReference type="AlphaFoldDB" id="A0A812TIW7"/>
<comment type="caution">
    <text evidence="2">The sequence shown here is derived from an EMBL/GenBank/DDBJ whole genome shotgun (WGS) entry which is preliminary data.</text>
</comment>
<feature type="chain" id="PRO_5032406169" description="Sulfotransferase domain-containing protein" evidence="1">
    <location>
        <begin position="20"/>
        <end position="316"/>
    </location>
</feature>
<dbReference type="InterPro" id="IPR027417">
    <property type="entry name" value="P-loop_NTPase"/>
</dbReference>
<dbReference type="SUPFAM" id="SSF52540">
    <property type="entry name" value="P-loop containing nucleoside triphosphate hydrolases"/>
    <property type="match status" value="1"/>
</dbReference>
<reference evidence="2" key="1">
    <citation type="submission" date="2021-02" db="EMBL/GenBank/DDBJ databases">
        <authorList>
            <person name="Dougan E. K."/>
            <person name="Rhodes N."/>
            <person name="Thang M."/>
            <person name="Chan C."/>
        </authorList>
    </citation>
    <scope>NUCLEOTIDE SEQUENCE</scope>
</reference>
<evidence type="ECO:0000256" key="1">
    <source>
        <dbReference type="SAM" id="SignalP"/>
    </source>
</evidence>
<proteinExistence type="predicted"/>
<gene>
    <name evidence="2" type="ORF">SPIL2461_LOCUS14097</name>
</gene>
<dbReference type="Gene3D" id="3.40.50.300">
    <property type="entry name" value="P-loop containing nucleotide triphosphate hydrolases"/>
    <property type="match status" value="1"/>
</dbReference>
<keyword evidence="1" id="KW-0732">Signal</keyword>
<organism evidence="2 3">
    <name type="scientific">Symbiodinium pilosum</name>
    <name type="common">Dinoflagellate</name>
    <dbReference type="NCBI Taxonomy" id="2952"/>
    <lineage>
        <taxon>Eukaryota</taxon>
        <taxon>Sar</taxon>
        <taxon>Alveolata</taxon>
        <taxon>Dinophyceae</taxon>
        <taxon>Suessiales</taxon>
        <taxon>Symbiodiniaceae</taxon>
        <taxon>Symbiodinium</taxon>
    </lineage>
</organism>
<evidence type="ECO:0000313" key="2">
    <source>
        <dbReference type="EMBL" id="CAE7534280.1"/>
    </source>
</evidence>
<dbReference type="Proteomes" id="UP000649617">
    <property type="component" value="Unassembled WGS sequence"/>
</dbReference>
<keyword evidence="3" id="KW-1185">Reference proteome</keyword>
<sequence length="316" mass="35299">MRPAWALWLGFCLGSQGHGSVCSSFAQPLELDQSLECGGLNMLQTRVETAKVAAKVQPWDVYWYLVGTSHKAGTVLLGAVMRRMFRVLGATYSCQARLPLDYWKPPLTTDGMHSCSESPTAHIWLDEDLCPDSLRKLRNVSRNSMRAVTVIRDPAMMLASAYCYHHSGHEYGKQPAPGRQPWPWPGIMSMGPAEGMASLADGMFGVLECMTESVEIAGNDTLVLRYENIARNSENFDYAMGQIADFLFGDLITHAEQSQMLEEAQKEDLNRVTGPYKQIHTNDKICEEEAWSVLPSLTNVYSKIKEYQQRLGYGSS</sequence>
<name>A0A812TIW7_SYMPI</name>
<protein>
    <recommendedName>
        <fullName evidence="4">Sulfotransferase domain-containing protein</fullName>
    </recommendedName>
</protein>
<evidence type="ECO:0000313" key="3">
    <source>
        <dbReference type="Proteomes" id="UP000649617"/>
    </source>
</evidence>
<accession>A0A812TIW7</accession>
<dbReference type="EMBL" id="CAJNIZ010032057">
    <property type="protein sequence ID" value="CAE7534280.1"/>
    <property type="molecule type" value="Genomic_DNA"/>
</dbReference>
<feature type="signal peptide" evidence="1">
    <location>
        <begin position="1"/>
        <end position="19"/>
    </location>
</feature>
<evidence type="ECO:0008006" key="4">
    <source>
        <dbReference type="Google" id="ProtNLM"/>
    </source>
</evidence>